<sequence length="113" mass="12736">MTNSNDVDSDDSLSEREDTDSSINWSDFELQPESESTDNEDNSEKNEVDREWSSTFSPLQVCHAEMNPGRFALNPVRTRVVSPLFPFALGRFALIAGSFRPSFYADLSLACYN</sequence>
<feature type="region of interest" description="Disordered" evidence="1">
    <location>
        <begin position="1"/>
        <end position="52"/>
    </location>
</feature>
<gene>
    <name evidence="2" type="ORF">DPMN_064344</name>
</gene>
<evidence type="ECO:0000256" key="1">
    <source>
        <dbReference type="SAM" id="MobiDB-lite"/>
    </source>
</evidence>
<protein>
    <submittedName>
        <fullName evidence="2">Uncharacterized protein</fullName>
    </submittedName>
</protein>
<proteinExistence type="predicted"/>
<organism evidence="2 3">
    <name type="scientific">Dreissena polymorpha</name>
    <name type="common">Zebra mussel</name>
    <name type="synonym">Mytilus polymorpha</name>
    <dbReference type="NCBI Taxonomy" id="45954"/>
    <lineage>
        <taxon>Eukaryota</taxon>
        <taxon>Metazoa</taxon>
        <taxon>Spiralia</taxon>
        <taxon>Lophotrochozoa</taxon>
        <taxon>Mollusca</taxon>
        <taxon>Bivalvia</taxon>
        <taxon>Autobranchia</taxon>
        <taxon>Heteroconchia</taxon>
        <taxon>Euheterodonta</taxon>
        <taxon>Imparidentia</taxon>
        <taxon>Neoheterodontei</taxon>
        <taxon>Myida</taxon>
        <taxon>Dreissenoidea</taxon>
        <taxon>Dreissenidae</taxon>
        <taxon>Dreissena</taxon>
    </lineage>
</organism>
<dbReference type="Proteomes" id="UP000828390">
    <property type="component" value="Unassembled WGS sequence"/>
</dbReference>
<feature type="compositionally biased region" description="Acidic residues" evidence="1">
    <location>
        <begin position="30"/>
        <end position="41"/>
    </location>
</feature>
<evidence type="ECO:0000313" key="3">
    <source>
        <dbReference type="Proteomes" id="UP000828390"/>
    </source>
</evidence>
<dbReference type="EMBL" id="JAIWYP010000013">
    <property type="protein sequence ID" value="KAH3721422.1"/>
    <property type="molecule type" value="Genomic_DNA"/>
</dbReference>
<feature type="compositionally biased region" description="Acidic residues" evidence="1">
    <location>
        <begin position="7"/>
        <end position="20"/>
    </location>
</feature>
<name>A0A9D4CC35_DREPO</name>
<keyword evidence="3" id="KW-1185">Reference proteome</keyword>
<feature type="compositionally biased region" description="Basic and acidic residues" evidence="1">
    <location>
        <begin position="42"/>
        <end position="52"/>
    </location>
</feature>
<reference evidence="2" key="2">
    <citation type="submission" date="2020-11" db="EMBL/GenBank/DDBJ databases">
        <authorList>
            <person name="McCartney M.A."/>
            <person name="Auch B."/>
            <person name="Kono T."/>
            <person name="Mallez S."/>
            <person name="Becker A."/>
            <person name="Gohl D.M."/>
            <person name="Silverstein K.A.T."/>
            <person name="Koren S."/>
            <person name="Bechman K.B."/>
            <person name="Herman A."/>
            <person name="Abrahante J.E."/>
            <person name="Garbe J."/>
        </authorList>
    </citation>
    <scope>NUCLEOTIDE SEQUENCE</scope>
    <source>
        <strain evidence="2">Duluth1</strain>
        <tissue evidence="2">Whole animal</tissue>
    </source>
</reference>
<evidence type="ECO:0000313" key="2">
    <source>
        <dbReference type="EMBL" id="KAH3721422.1"/>
    </source>
</evidence>
<reference evidence="2" key="1">
    <citation type="journal article" date="2019" name="bioRxiv">
        <title>The Genome of the Zebra Mussel, Dreissena polymorpha: A Resource for Invasive Species Research.</title>
        <authorList>
            <person name="McCartney M.A."/>
            <person name="Auch B."/>
            <person name="Kono T."/>
            <person name="Mallez S."/>
            <person name="Zhang Y."/>
            <person name="Obille A."/>
            <person name="Becker A."/>
            <person name="Abrahante J.E."/>
            <person name="Garbe J."/>
            <person name="Badalamenti J.P."/>
            <person name="Herman A."/>
            <person name="Mangelson H."/>
            <person name="Liachko I."/>
            <person name="Sullivan S."/>
            <person name="Sone E.D."/>
            <person name="Koren S."/>
            <person name="Silverstein K.A.T."/>
            <person name="Beckman K.B."/>
            <person name="Gohl D.M."/>
        </authorList>
    </citation>
    <scope>NUCLEOTIDE SEQUENCE</scope>
    <source>
        <strain evidence="2">Duluth1</strain>
        <tissue evidence="2">Whole animal</tissue>
    </source>
</reference>
<comment type="caution">
    <text evidence="2">The sequence shown here is derived from an EMBL/GenBank/DDBJ whole genome shotgun (WGS) entry which is preliminary data.</text>
</comment>
<dbReference type="AlphaFoldDB" id="A0A9D4CC35"/>
<accession>A0A9D4CC35</accession>